<feature type="region of interest" description="Disordered" evidence="1">
    <location>
        <begin position="282"/>
        <end position="301"/>
    </location>
</feature>
<gene>
    <name evidence="2" type="ORF">TM35_000421490</name>
</gene>
<proteinExistence type="predicted"/>
<dbReference type="GO" id="GO:0005856">
    <property type="term" value="C:cytoskeleton"/>
    <property type="evidence" value="ECO:0007669"/>
    <property type="project" value="TreeGrafter"/>
</dbReference>
<dbReference type="Proteomes" id="UP000192257">
    <property type="component" value="Unassembled WGS sequence"/>
</dbReference>
<feature type="region of interest" description="Disordered" evidence="1">
    <location>
        <begin position="354"/>
        <end position="380"/>
    </location>
</feature>
<dbReference type="PANTHER" id="PTHR21580">
    <property type="entry name" value="SHIPPO-1-RELATED"/>
    <property type="match status" value="1"/>
</dbReference>
<dbReference type="EMBL" id="NBCO01000042">
    <property type="protein sequence ID" value="ORC84691.1"/>
    <property type="molecule type" value="Genomic_DNA"/>
</dbReference>
<evidence type="ECO:0008006" key="4">
    <source>
        <dbReference type="Google" id="ProtNLM"/>
    </source>
</evidence>
<evidence type="ECO:0000256" key="1">
    <source>
        <dbReference type="SAM" id="MobiDB-lite"/>
    </source>
</evidence>
<dbReference type="RefSeq" id="XP_028878757.1">
    <property type="nucleotide sequence ID" value="XM_029029960.1"/>
</dbReference>
<name>A0A1X0NJC7_9TRYP</name>
<accession>A0A1X0NJC7</accession>
<dbReference type="InterPro" id="IPR051291">
    <property type="entry name" value="CIMAP"/>
</dbReference>
<dbReference type="AlphaFoldDB" id="A0A1X0NJC7"/>
<dbReference type="VEuPathDB" id="TriTrypDB:TM35_000421490"/>
<evidence type="ECO:0000313" key="3">
    <source>
        <dbReference type="Proteomes" id="UP000192257"/>
    </source>
</evidence>
<evidence type="ECO:0000313" key="2">
    <source>
        <dbReference type="EMBL" id="ORC84691.1"/>
    </source>
</evidence>
<protein>
    <recommendedName>
        <fullName evidence="4">Sperm-tail PG-rich repeat</fullName>
    </recommendedName>
</protein>
<dbReference type="InterPro" id="IPR010736">
    <property type="entry name" value="SHIPPO-rpt"/>
</dbReference>
<organism evidence="2 3">
    <name type="scientific">Trypanosoma theileri</name>
    <dbReference type="NCBI Taxonomy" id="67003"/>
    <lineage>
        <taxon>Eukaryota</taxon>
        <taxon>Discoba</taxon>
        <taxon>Euglenozoa</taxon>
        <taxon>Kinetoplastea</taxon>
        <taxon>Metakinetoplastina</taxon>
        <taxon>Trypanosomatida</taxon>
        <taxon>Trypanosomatidae</taxon>
        <taxon>Trypanosoma</taxon>
    </lineage>
</organism>
<sequence>MALIGGFTEWAHLRLRDHRPGPMSYTVDNHDIPKGSMLGKYAERRQETTVGPGEYHIPTTVGQCRSTVFGPPCDVSAANDVAAAQTARKMVVGVSKGRSTPPPLPKQYSLALSPDTPAFSMYGKIRGKPASATVGPGDYAIPSVFDSTGRKGPHFGQRTKILTTRDNVPGPATYNVPRFGDEKPKRKEFITSVHKVIAEDTSPGPGSYGDPTTIAARCAPPKQRLYDGPSFGGRYHMYKRPIVPGPGPADYGDVSRIMRKGPTHTPVFAQKLQTLPSSKTVRAVADSGPGPGDYPIPSEFDQDFRKGMSFGARTWRDEKGAATGTLGPGAHDLGKPPMTSNGFRFAARPFDPAAMEESAQQARAGGDEPGGPGMYHPNLDAVRPSKYANVSGFGIGSRFPAEQTAGPLCYDVKPTDSVRGTVFYRGDYSRSRHLGANGDGGPSYNVENDTIAEGVRSGKGFTFGLRYPARATHQVCKPYDETTNINCQYEDETTWMTKVKF</sequence>
<dbReference type="PANTHER" id="PTHR21580:SF28">
    <property type="entry name" value="BOREALIN N-TERMINAL DOMAIN-CONTAINING PROTEIN-RELATED"/>
    <property type="match status" value="1"/>
</dbReference>
<reference evidence="2 3" key="1">
    <citation type="submission" date="2017-03" db="EMBL/GenBank/DDBJ databases">
        <title>An alternative strategy for trypanosome survival in the mammalian bloodstream revealed through genome and transcriptome analysis of the ubiquitous bovine parasite Trypanosoma (Megatrypanum) theileri.</title>
        <authorList>
            <person name="Kelly S."/>
            <person name="Ivens A."/>
            <person name="Mott A."/>
            <person name="O'Neill E."/>
            <person name="Emms D."/>
            <person name="Macleod O."/>
            <person name="Voorheis P."/>
            <person name="Matthews J."/>
            <person name="Matthews K."/>
            <person name="Carrington M."/>
        </authorList>
    </citation>
    <scope>NUCLEOTIDE SEQUENCE [LARGE SCALE GENOMIC DNA]</scope>
    <source>
        <strain evidence="2">Edinburgh</strain>
    </source>
</reference>
<keyword evidence="3" id="KW-1185">Reference proteome</keyword>
<dbReference type="GeneID" id="39989740"/>
<comment type="caution">
    <text evidence="2">The sequence shown here is derived from an EMBL/GenBank/DDBJ whole genome shotgun (WGS) entry which is preliminary data.</text>
</comment>
<dbReference type="Pfam" id="PF07004">
    <property type="entry name" value="SHIPPO-rpt"/>
    <property type="match status" value="2"/>
</dbReference>
<dbReference type="OrthoDB" id="429991at2759"/>